<dbReference type="CDD" id="cd01173">
    <property type="entry name" value="pyridoxal_pyridoxamine_kinase"/>
    <property type="match status" value="1"/>
</dbReference>
<dbReference type="GO" id="GO:0005524">
    <property type="term" value="F:ATP binding"/>
    <property type="evidence" value="ECO:0007669"/>
    <property type="project" value="UniProtKB-KW"/>
</dbReference>
<dbReference type="InterPro" id="IPR013749">
    <property type="entry name" value="PM/HMP-P_kinase-1"/>
</dbReference>
<dbReference type="PANTHER" id="PTHR20858">
    <property type="entry name" value="PHOSPHOMETHYLPYRIMIDINE KINASE"/>
    <property type="match status" value="1"/>
</dbReference>
<organism evidence="8 9">
    <name type="scientific">Lactovum miscens</name>
    <dbReference type="NCBI Taxonomy" id="190387"/>
    <lineage>
        <taxon>Bacteria</taxon>
        <taxon>Bacillati</taxon>
        <taxon>Bacillota</taxon>
        <taxon>Bacilli</taxon>
        <taxon>Lactobacillales</taxon>
        <taxon>Streptococcaceae</taxon>
        <taxon>Lactovum</taxon>
    </lineage>
</organism>
<dbReference type="GO" id="GO:0008478">
    <property type="term" value="F:pyridoxal kinase activity"/>
    <property type="evidence" value="ECO:0007669"/>
    <property type="project" value="UniProtKB-EC"/>
</dbReference>
<gene>
    <name evidence="8" type="ORF">HNQ37_001419</name>
</gene>
<evidence type="ECO:0000256" key="1">
    <source>
        <dbReference type="ARBA" id="ARBA00012104"/>
    </source>
</evidence>
<dbReference type="GO" id="GO:0008972">
    <property type="term" value="F:phosphomethylpyrimidine kinase activity"/>
    <property type="evidence" value="ECO:0007669"/>
    <property type="project" value="TreeGrafter"/>
</dbReference>
<keyword evidence="3" id="KW-0547">Nucleotide-binding</keyword>
<evidence type="ECO:0000256" key="4">
    <source>
        <dbReference type="ARBA" id="ARBA00022777"/>
    </source>
</evidence>
<dbReference type="Proteomes" id="UP000562464">
    <property type="component" value="Unassembled WGS sequence"/>
</dbReference>
<dbReference type="NCBIfam" id="NF005491">
    <property type="entry name" value="PRK07105.1"/>
    <property type="match status" value="1"/>
</dbReference>
<dbReference type="Gene3D" id="3.40.1190.20">
    <property type="match status" value="1"/>
</dbReference>
<dbReference type="GO" id="GO:0008902">
    <property type="term" value="F:hydroxymethylpyrimidine kinase activity"/>
    <property type="evidence" value="ECO:0007669"/>
    <property type="project" value="TreeGrafter"/>
</dbReference>
<proteinExistence type="predicted"/>
<evidence type="ECO:0000256" key="2">
    <source>
        <dbReference type="ARBA" id="ARBA00022679"/>
    </source>
</evidence>
<keyword evidence="5" id="KW-0067">ATP-binding</keyword>
<comment type="caution">
    <text evidence="8">The sequence shown here is derived from an EMBL/GenBank/DDBJ whole genome shotgun (WGS) entry which is preliminary data.</text>
</comment>
<reference evidence="8 9" key="1">
    <citation type="submission" date="2020-08" db="EMBL/GenBank/DDBJ databases">
        <title>Genomic Encyclopedia of Type Strains, Phase IV (KMG-IV): sequencing the most valuable type-strain genomes for metagenomic binning, comparative biology and taxonomic classification.</title>
        <authorList>
            <person name="Goeker M."/>
        </authorList>
    </citation>
    <scope>NUCLEOTIDE SEQUENCE [LARGE SCALE GENOMIC DNA]</scope>
    <source>
        <strain evidence="8 9">DSM 14925</strain>
    </source>
</reference>
<dbReference type="PANTHER" id="PTHR20858:SF17">
    <property type="entry name" value="HYDROXYMETHYLPYRIMIDINE_PHOSPHOMETHYLPYRIMIDINE KINASE THI20-RELATED"/>
    <property type="match status" value="1"/>
</dbReference>
<dbReference type="EC" id="2.7.1.35" evidence="1"/>
<keyword evidence="6" id="KW-0784">Thiamine biosynthesis</keyword>
<dbReference type="AlphaFoldDB" id="A0A841C9X2"/>
<dbReference type="GO" id="GO:0009228">
    <property type="term" value="P:thiamine biosynthetic process"/>
    <property type="evidence" value="ECO:0007669"/>
    <property type="project" value="UniProtKB-KW"/>
</dbReference>
<dbReference type="SUPFAM" id="SSF53613">
    <property type="entry name" value="Ribokinase-like"/>
    <property type="match status" value="1"/>
</dbReference>
<accession>A0A841C9X2</accession>
<name>A0A841C9X2_9LACT</name>
<keyword evidence="4 8" id="KW-0418">Kinase</keyword>
<dbReference type="Pfam" id="PF08543">
    <property type="entry name" value="Phos_pyr_kin"/>
    <property type="match status" value="1"/>
</dbReference>
<evidence type="ECO:0000256" key="6">
    <source>
        <dbReference type="ARBA" id="ARBA00022977"/>
    </source>
</evidence>
<dbReference type="GO" id="GO:0005829">
    <property type="term" value="C:cytosol"/>
    <property type="evidence" value="ECO:0007669"/>
    <property type="project" value="TreeGrafter"/>
</dbReference>
<keyword evidence="2 8" id="KW-0808">Transferase</keyword>
<keyword evidence="9" id="KW-1185">Reference proteome</keyword>
<protein>
    <recommendedName>
        <fullName evidence="1">pyridoxal kinase</fullName>
        <ecNumber evidence="1">2.7.1.35</ecNumber>
    </recommendedName>
</protein>
<feature type="domain" description="Pyridoxamine kinase/Phosphomethylpyrimidine kinase" evidence="7">
    <location>
        <begin position="29"/>
        <end position="253"/>
    </location>
</feature>
<dbReference type="InterPro" id="IPR029056">
    <property type="entry name" value="Ribokinase-like"/>
</dbReference>
<dbReference type="RefSeq" id="WP_183540648.1">
    <property type="nucleotide sequence ID" value="NZ_DASWOY010000059.1"/>
</dbReference>
<evidence type="ECO:0000256" key="3">
    <source>
        <dbReference type="ARBA" id="ARBA00022741"/>
    </source>
</evidence>
<dbReference type="GO" id="GO:0009443">
    <property type="term" value="P:pyridoxal 5'-phosphate salvage"/>
    <property type="evidence" value="ECO:0007669"/>
    <property type="project" value="InterPro"/>
</dbReference>
<dbReference type="EMBL" id="JACHHV010000028">
    <property type="protein sequence ID" value="MBB5888518.1"/>
    <property type="molecule type" value="Genomic_DNA"/>
</dbReference>
<evidence type="ECO:0000313" key="9">
    <source>
        <dbReference type="Proteomes" id="UP000562464"/>
    </source>
</evidence>
<sequence>MKIENKNVLAIHDISCIGRCSLTVALPIISAFGVECRLLPTSLLSTHTGGFKNFTYLDLTNEMENILEAWKQLDLTFTAIYSGFMANPKQIDILKSTIKAYPSLSVVDPVMADNGELYGVFDQAFVEKMKEVVPVANILIPNITEACLLTDFPYQESINEDFIENLASALQNMGAKNIVITGISFEQSKIGAAVVDEDGNISYAMAEKQPSSYHGTGDIFGSVFTAELVNGKSIQDAAQAACEFVVSSIKATDPDADKKYGVNFEMALANRANK</sequence>
<evidence type="ECO:0000259" key="7">
    <source>
        <dbReference type="Pfam" id="PF08543"/>
    </source>
</evidence>
<dbReference type="InterPro" id="IPR004625">
    <property type="entry name" value="PyrdxlKinase"/>
</dbReference>
<evidence type="ECO:0000313" key="8">
    <source>
        <dbReference type="EMBL" id="MBB5888518.1"/>
    </source>
</evidence>
<evidence type="ECO:0000256" key="5">
    <source>
        <dbReference type="ARBA" id="ARBA00022840"/>
    </source>
</evidence>